<dbReference type="eggNOG" id="COG2199">
    <property type="taxonomic scope" value="Bacteria"/>
</dbReference>
<dbReference type="GeneID" id="68850183"/>
<dbReference type="InterPro" id="IPR029787">
    <property type="entry name" value="Nucleotide_cyclase"/>
</dbReference>
<keyword evidence="1" id="KW-0812">Transmembrane</keyword>
<feature type="transmembrane region" description="Helical" evidence="1">
    <location>
        <begin position="286"/>
        <end position="309"/>
    </location>
</feature>
<dbReference type="PANTHER" id="PTHR46663:SF4">
    <property type="entry name" value="DIGUANYLATE CYCLASE DGCT-RELATED"/>
    <property type="match status" value="1"/>
</dbReference>
<feature type="transmembrane region" description="Helical" evidence="1">
    <location>
        <begin position="27"/>
        <end position="48"/>
    </location>
</feature>
<sequence>MYHSKKKTSAAVPQGQDLPKRGQRITVWIYSFAALLIVLSTASLTYIAQMAWGEADRRALEAEQLHLTRTLNDIHRQVARDQMTVAQWDRTFNALQAPLDRAFIEDDLVGDLWEDFNLDRTFVVTPDGTLIAQAIKDDVLFETKLLQSGNPIRKLAEQTMAAFRRQQNRSNSVFADWYLPQSALLETSQAIFAVIDGTRAFVSAIPILPDEGQVRLEGDYPAILVNAVYIDEDWLTGLSEQLGYRDFRFYPGEPERRHPTNYLVQAADGSTFGYFRWDHSKPGREIWMMALPLIVLLASFIAIVAFALATKISRLSASLEESERKNRYFARHDALTGLANRHHFSDCLSFSLDGLPDRGFSIFACDLDRFKPVNDTYGHEAGDRVICAVADRLRLLVGENGVVSRIGGDEFIVLLTQQMDRDALAALAGDICRSIADPIDIDGGHKVGIGVSIGIASAPESGMSEQDLIRMADMALYRAKETGRNAFEFAGPLSVEDTKIRKPMAPQAYEVSR</sequence>
<accession>A0NMN8</accession>
<evidence type="ECO:0000256" key="1">
    <source>
        <dbReference type="SAM" id="Phobius"/>
    </source>
</evidence>
<organism evidence="3 4">
    <name type="scientific">Roseibium aggregatum (strain ATCC 25650 / DSM 13394 / JCM 20685 / NBRC 16684 / NCIMB 2208 / IAM 12614 / B1)</name>
    <name type="common">Stappia aggregata</name>
    <dbReference type="NCBI Taxonomy" id="384765"/>
    <lineage>
        <taxon>Bacteria</taxon>
        <taxon>Pseudomonadati</taxon>
        <taxon>Pseudomonadota</taxon>
        <taxon>Alphaproteobacteria</taxon>
        <taxon>Hyphomicrobiales</taxon>
        <taxon>Stappiaceae</taxon>
        <taxon>Roseibium</taxon>
    </lineage>
</organism>
<dbReference type="CDD" id="cd01949">
    <property type="entry name" value="GGDEF"/>
    <property type="match status" value="1"/>
</dbReference>
<proteinExistence type="predicted"/>
<dbReference type="InterPro" id="IPR007892">
    <property type="entry name" value="CHASE4"/>
</dbReference>
<dbReference type="OrthoDB" id="9812260at2"/>
<keyword evidence="3" id="KW-0808">Transferase</keyword>
<protein>
    <submittedName>
        <fullName evidence="3">Putative kinase/esterase</fullName>
    </submittedName>
</protein>
<dbReference type="PANTHER" id="PTHR46663">
    <property type="entry name" value="DIGUANYLATE CYCLASE DGCT-RELATED"/>
    <property type="match status" value="1"/>
</dbReference>
<dbReference type="Pfam" id="PF05228">
    <property type="entry name" value="CHASE4"/>
    <property type="match status" value="1"/>
</dbReference>
<dbReference type="InterPro" id="IPR052163">
    <property type="entry name" value="DGC-Regulatory_Protein"/>
</dbReference>
<feature type="domain" description="GGDEF" evidence="2">
    <location>
        <begin position="358"/>
        <end position="492"/>
    </location>
</feature>
<dbReference type="GO" id="GO:0016301">
    <property type="term" value="F:kinase activity"/>
    <property type="evidence" value="ECO:0007669"/>
    <property type="project" value="UniProtKB-KW"/>
</dbReference>
<keyword evidence="1" id="KW-0472">Membrane</keyword>
<reference evidence="3 4" key="1">
    <citation type="submission" date="2006-05" db="EMBL/GenBank/DDBJ databases">
        <authorList>
            <person name="King G."/>
            <person name="Ferriera S."/>
            <person name="Johnson J."/>
            <person name="Kravitz S."/>
            <person name="Beeson K."/>
            <person name="Sutton G."/>
            <person name="Rogers Y.-H."/>
            <person name="Friedman R."/>
            <person name="Frazier M."/>
            <person name="Venter J.C."/>
        </authorList>
    </citation>
    <scope>NUCLEOTIDE SEQUENCE [LARGE SCALE GENOMIC DNA]</scope>
    <source>
        <strain evidence="4">ATCC 25650 / DSM 13394 / JCM 20685 / NBRC 16684 / NCIMB 2208 / IAM 12614 / B1</strain>
    </source>
</reference>
<dbReference type="InterPro" id="IPR000160">
    <property type="entry name" value="GGDEF_dom"/>
</dbReference>
<gene>
    <name evidence="3" type="ORF">SIAM614_10903</name>
</gene>
<evidence type="ECO:0000259" key="2">
    <source>
        <dbReference type="PROSITE" id="PS50887"/>
    </source>
</evidence>
<dbReference type="EMBL" id="AAUW01000001">
    <property type="protein sequence ID" value="EAV46333.1"/>
    <property type="molecule type" value="Genomic_DNA"/>
</dbReference>
<evidence type="ECO:0000313" key="4">
    <source>
        <dbReference type="Proteomes" id="UP000004848"/>
    </source>
</evidence>
<dbReference type="SUPFAM" id="SSF55073">
    <property type="entry name" value="Nucleotide cyclase"/>
    <property type="match status" value="1"/>
</dbReference>
<comment type="caution">
    <text evidence="3">The sequence shown here is derived from an EMBL/GenBank/DDBJ whole genome shotgun (WGS) entry which is preliminary data.</text>
</comment>
<dbReference type="Proteomes" id="UP000004848">
    <property type="component" value="Unassembled WGS sequence"/>
</dbReference>
<name>A0NMN8_ROSAI</name>
<keyword evidence="3" id="KW-0418">Kinase</keyword>
<dbReference type="PROSITE" id="PS50887">
    <property type="entry name" value="GGDEF"/>
    <property type="match status" value="1"/>
</dbReference>
<dbReference type="RefSeq" id="WP_006931711.1">
    <property type="nucleotide sequence ID" value="NZ_AAUW01000001.1"/>
</dbReference>
<dbReference type="Gene3D" id="3.30.70.270">
    <property type="match status" value="1"/>
</dbReference>
<dbReference type="Pfam" id="PF00990">
    <property type="entry name" value="GGDEF"/>
    <property type="match status" value="1"/>
</dbReference>
<keyword evidence="1" id="KW-1133">Transmembrane helix</keyword>
<dbReference type="AlphaFoldDB" id="A0NMN8"/>
<evidence type="ECO:0000313" key="3">
    <source>
        <dbReference type="EMBL" id="EAV46333.1"/>
    </source>
</evidence>
<dbReference type="InterPro" id="IPR043128">
    <property type="entry name" value="Rev_trsase/Diguanyl_cyclase"/>
</dbReference>
<dbReference type="NCBIfam" id="TIGR00254">
    <property type="entry name" value="GGDEF"/>
    <property type="match status" value="1"/>
</dbReference>
<dbReference type="SMART" id="SM00267">
    <property type="entry name" value="GGDEF"/>
    <property type="match status" value="1"/>
</dbReference>